<dbReference type="AlphaFoldDB" id="A0A517NMZ0"/>
<evidence type="ECO:0000313" key="3">
    <source>
        <dbReference type="EMBL" id="QDT08479.1"/>
    </source>
</evidence>
<dbReference type="Gene3D" id="3.30.700.10">
    <property type="entry name" value="Glycoprotein, Type 4 Pilin"/>
    <property type="match status" value="1"/>
</dbReference>
<dbReference type="Proteomes" id="UP000319817">
    <property type="component" value="Chromosome"/>
</dbReference>
<protein>
    <submittedName>
        <fullName evidence="3">Type II secretion system protein G</fullName>
    </submittedName>
</protein>
<name>A0A517NMZ0_9BACT</name>
<dbReference type="OrthoDB" id="289947at2"/>
<dbReference type="NCBIfam" id="TIGR04294">
    <property type="entry name" value="pre_pil_HX9DG"/>
    <property type="match status" value="1"/>
</dbReference>
<sequence length="311" mass="33851">MSKYRRDAVQGFTLVELLVVIAIIGILVGLLMPAVQSAREAARTVQCKNNLHQIGLAFHTYHTTHKMLPITRGGHNWTAYVLTNVEKNNLYNQIDFAKPWSHADNANAVATKVSVYQCPSSRLSELEYVYLSGNRKAAPCDYAPTTFVSQNLVRAGYVRQRTNYEGLLWGSKGKRKFKHCQDGLSNTIILAEDTTRPQYWAGGKIGPPNVPSTGGNFGVSNGVVKGAAWADPRNTIPMHGFTQDGLVSPGPCPVNCTNNNEMFSLHAASGVHALLADGSVRFLVDTTDIDVVASLITVNAREIVDINTVAP</sequence>
<dbReference type="InterPro" id="IPR027558">
    <property type="entry name" value="Pre_pil_HX9DG_C"/>
</dbReference>
<dbReference type="EMBL" id="CP036526">
    <property type="protein sequence ID" value="QDT08479.1"/>
    <property type="molecule type" value="Genomic_DNA"/>
</dbReference>
<keyword evidence="4" id="KW-1185">Reference proteome</keyword>
<dbReference type="RefSeq" id="WP_145422036.1">
    <property type="nucleotide sequence ID" value="NZ_CP036526.1"/>
</dbReference>
<evidence type="ECO:0000313" key="4">
    <source>
        <dbReference type="Proteomes" id="UP000319817"/>
    </source>
</evidence>
<proteinExistence type="predicted"/>
<feature type="transmembrane region" description="Helical" evidence="1">
    <location>
        <begin position="12"/>
        <end position="35"/>
    </location>
</feature>
<dbReference type="InterPro" id="IPR011453">
    <property type="entry name" value="DUF1559"/>
</dbReference>
<keyword evidence="1" id="KW-1133">Transmembrane helix</keyword>
<dbReference type="PROSITE" id="PS00409">
    <property type="entry name" value="PROKAR_NTER_METHYL"/>
    <property type="match status" value="1"/>
</dbReference>
<dbReference type="InterPro" id="IPR045584">
    <property type="entry name" value="Pilin-like"/>
</dbReference>
<dbReference type="Pfam" id="PF07963">
    <property type="entry name" value="N_methyl"/>
    <property type="match status" value="1"/>
</dbReference>
<keyword evidence="1" id="KW-0472">Membrane</keyword>
<keyword evidence="1" id="KW-0812">Transmembrane</keyword>
<reference evidence="3 4" key="1">
    <citation type="submission" date="2019-02" db="EMBL/GenBank/DDBJ databases">
        <title>Deep-cultivation of Planctomycetes and their phenomic and genomic characterization uncovers novel biology.</title>
        <authorList>
            <person name="Wiegand S."/>
            <person name="Jogler M."/>
            <person name="Boedeker C."/>
            <person name="Pinto D."/>
            <person name="Vollmers J."/>
            <person name="Rivas-Marin E."/>
            <person name="Kohn T."/>
            <person name="Peeters S.H."/>
            <person name="Heuer A."/>
            <person name="Rast P."/>
            <person name="Oberbeckmann S."/>
            <person name="Bunk B."/>
            <person name="Jeske O."/>
            <person name="Meyerdierks A."/>
            <person name="Storesund J.E."/>
            <person name="Kallscheuer N."/>
            <person name="Luecker S."/>
            <person name="Lage O.M."/>
            <person name="Pohl T."/>
            <person name="Merkel B.J."/>
            <person name="Hornburger P."/>
            <person name="Mueller R.-W."/>
            <person name="Bruemmer F."/>
            <person name="Labrenz M."/>
            <person name="Spormann A.M."/>
            <person name="Op den Camp H."/>
            <person name="Overmann J."/>
            <person name="Amann R."/>
            <person name="Jetten M.S.M."/>
            <person name="Mascher T."/>
            <person name="Medema M.H."/>
            <person name="Devos D.P."/>
            <person name="Kaster A.-K."/>
            <person name="Ovreas L."/>
            <person name="Rohde M."/>
            <person name="Galperin M.Y."/>
            <person name="Jogler C."/>
        </authorList>
    </citation>
    <scope>NUCLEOTIDE SEQUENCE [LARGE SCALE GENOMIC DNA]</scope>
    <source>
        <strain evidence="3 4">K23_9</strain>
    </source>
</reference>
<accession>A0A517NMZ0</accession>
<dbReference type="PANTHER" id="PTHR30093:SF2">
    <property type="entry name" value="TYPE II SECRETION SYSTEM PROTEIN H"/>
    <property type="match status" value="1"/>
</dbReference>
<feature type="domain" description="DUF1559" evidence="2">
    <location>
        <begin position="36"/>
        <end position="289"/>
    </location>
</feature>
<dbReference type="Pfam" id="PF07596">
    <property type="entry name" value="SBP_bac_10"/>
    <property type="match status" value="1"/>
</dbReference>
<dbReference type="SUPFAM" id="SSF54523">
    <property type="entry name" value="Pili subunits"/>
    <property type="match status" value="1"/>
</dbReference>
<gene>
    <name evidence="3" type="primary">xcpT_1</name>
    <name evidence="3" type="ORF">K239x_04180</name>
</gene>
<dbReference type="PANTHER" id="PTHR30093">
    <property type="entry name" value="GENERAL SECRETION PATHWAY PROTEIN G"/>
    <property type="match status" value="1"/>
</dbReference>
<dbReference type="NCBIfam" id="TIGR02532">
    <property type="entry name" value="IV_pilin_GFxxxE"/>
    <property type="match status" value="1"/>
</dbReference>
<dbReference type="InterPro" id="IPR012902">
    <property type="entry name" value="N_methyl_site"/>
</dbReference>
<evidence type="ECO:0000259" key="2">
    <source>
        <dbReference type="Pfam" id="PF07596"/>
    </source>
</evidence>
<evidence type="ECO:0000256" key="1">
    <source>
        <dbReference type="SAM" id="Phobius"/>
    </source>
</evidence>
<organism evidence="3 4">
    <name type="scientific">Stieleria marina</name>
    <dbReference type="NCBI Taxonomy" id="1930275"/>
    <lineage>
        <taxon>Bacteria</taxon>
        <taxon>Pseudomonadati</taxon>
        <taxon>Planctomycetota</taxon>
        <taxon>Planctomycetia</taxon>
        <taxon>Pirellulales</taxon>
        <taxon>Pirellulaceae</taxon>
        <taxon>Stieleria</taxon>
    </lineage>
</organism>